<evidence type="ECO:0000259" key="2">
    <source>
        <dbReference type="Pfam" id="PF13568"/>
    </source>
</evidence>
<accession>A0ABS5PDD5</accession>
<sequence>MKKVILCMIAIIVFGFANAQETKFGLKGGGNISNFLGDVNGFKSRVGFNVGVFVEIKLLKNFSIQPEILYSQQGAKLKYAGNFYDGNNYQYYKTKLMYNLGYINVPIMFKYYAIEKLAIEAGPQIGFLVSANGKTKVNGLNTDISIKDFYKTIDFGLNLGAVYDFTKNISVGARYNLGLSNIIKTEAEESDKVHNGVFSLSLGYKF</sequence>
<proteinExistence type="predicted"/>
<dbReference type="EMBL" id="JAGYVZ010000013">
    <property type="protein sequence ID" value="MBS7232294.1"/>
    <property type="molecule type" value="Genomic_DNA"/>
</dbReference>
<feature type="signal peptide" evidence="1">
    <location>
        <begin position="1"/>
        <end position="19"/>
    </location>
</feature>
<gene>
    <name evidence="3" type="ORF">KHA90_14810</name>
</gene>
<organism evidence="3 4">
    <name type="scientific">Flavobacterium psychroterrae</name>
    <dbReference type="NCBI Taxonomy" id="2133767"/>
    <lineage>
        <taxon>Bacteria</taxon>
        <taxon>Pseudomonadati</taxon>
        <taxon>Bacteroidota</taxon>
        <taxon>Flavobacteriia</taxon>
        <taxon>Flavobacteriales</taxon>
        <taxon>Flavobacteriaceae</taxon>
        <taxon>Flavobacterium</taxon>
    </lineage>
</organism>
<reference evidence="3 4" key="1">
    <citation type="journal article" date="2018" name="Int. J. Syst. Evol. Microbiol.">
        <title>Flavobacterium chryseum sp. nov. and Flavobacterium psychroterrae sp. nov., novel environmental bacteria isolated from Antarctica.</title>
        <authorList>
            <person name="Kralova S."/>
            <person name="Svec P."/>
            <person name="Busse H.J."/>
            <person name="Stankova E."/>
            <person name="Vaczi P."/>
            <person name="Sedlacek I."/>
        </authorList>
    </citation>
    <scope>NUCLEOTIDE SEQUENCE [LARGE SCALE GENOMIC DNA]</scope>
    <source>
        <strain evidence="3 4">CCM 8827</strain>
    </source>
</reference>
<feature type="domain" description="Outer membrane protein beta-barrel" evidence="2">
    <location>
        <begin position="19"/>
        <end position="183"/>
    </location>
</feature>
<evidence type="ECO:0000256" key="1">
    <source>
        <dbReference type="SAM" id="SignalP"/>
    </source>
</evidence>
<dbReference type="RefSeq" id="WP_213301843.1">
    <property type="nucleotide sequence ID" value="NZ_JAGYVZ010000013.1"/>
</dbReference>
<dbReference type="InterPro" id="IPR025665">
    <property type="entry name" value="Beta-barrel_OMP_2"/>
</dbReference>
<evidence type="ECO:0000313" key="3">
    <source>
        <dbReference type="EMBL" id="MBS7232294.1"/>
    </source>
</evidence>
<keyword evidence="4" id="KW-1185">Reference proteome</keyword>
<comment type="caution">
    <text evidence="3">The sequence shown here is derived from an EMBL/GenBank/DDBJ whole genome shotgun (WGS) entry which is preliminary data.</text>
</comment>
<dbReference type="Pfam" id="PF13568">
    <property type="entry name" value="OMP_b-brl_2"/>
    <property type="match status" value="1"/>
</dbReference>
<dbReference type="Proteomes" id="UP000722625">
    <property type="component" value="Unassembled WGS sequence"/>
</dbReference>
<evidence type="ECO:0000313" key="4">
    <source>
        <dbReference type="Proteomes" id="UP000722625"/>
    </source>
</evidence>
<name>A0ABS5PDD5_9FLAO</name>
<keyword evidence="1" id="KW-0732">Signal</keyword>
<feature type="chain" id="PRO_5047448259" evidence="1">
    <location>
        <begin position="20"/>
        <end position="206"/>
    </location>
</feature>
<protein>
    <submittedName>
        <fullName evidence="3">PorT family protein</fullName>
    </submittedName>
</protein>